<feature type="chain" id="PRO_5023383514" description="Phosphatidylserine decarboxylase beta chain" evidence="11">
    <location>
        <begin position="1"/>
        <end position="189"/>
    </location>
</feature>
<evidence type="ECO:0000256" key="8">
    <source>
        <dbReference type="ARBA" id="ARBA00023239"/>
    </source>
</evidence>
<dbReference type="Proteomes" id="UP000279994">
    <property type="component" value="Unassembled WGS sequence"/>
</dbReference>
<reference evidence="12 13" key="1">
    <citation type="submission" date="2018-11" db="EMBL/GenBank/DDBJ databases">
        <authorList>
            <person name="Li F."/>
        </authorList>
    </citation>
    <scope>NUCLEOTIDE SEQUENCE [LARGE SCALE GENOMIC DNA]</scope>
    <source>
        <strain evidence="12 13">Gsoil 818</strain>
    </source>
</reference>
<feature type="active site" description="Schiff-base intermediate with substrate; via pyruvic acid" evidence="11">
    <location>
        <position position="190"/>
    </location>
</feature>
<keyword evidence="3 11" id="KW-0210">Decarboxylase</keyword>
<comment type="function">
    <text evidence="11">Catalyzes the formation of phosphatidylethanolamine (PtdEtn) from phosphatidylserine (PtdSer).</text>
</comment>
<comment type="cofactor">
    <cofactor evidence="11">
        <name>pyruvate</name>
        <dbReference type="ChEBI" id="CHEBI:15361"/>
    </cofactor>
    <text evidence="11">Binds 1 pyruvoyl group covalently per subunit.</text>
</comment>
<evidence type="ECO:0000313" key="13">
    <source>
        <dbReference type="Proteomes" id="UP000279994"/>
    </source>
</evidence>
<evidence type="ECO:0000256" key="6">
    <source>
        <dbReference type="ARBA" id="ARBA00023145"/>
    </source>
</evidence>
<evidence type="ECO:0000313" key="12">
    <source>
        <dbReference type="EMBL" id="RNM14220.1"/>
    </source>
</evidence>
<gene>
    <name evidence="11" type="primary">psd</name>
    <name evidence="12" type="ORF">EFL26_14970</name>
</gene>
<dbReference type="InterPro" id="IPR033175">
    <property type="entry name" value="PSD-A"/>
</dbReference>
<evidence type="ECO:0000256" key="9">
    <source>
        <dbReference type="ARBA" id="ARBA00023264"/>
    </source>
</evidence>
<keyword evidence="6 11" id="KW-0865">Zymogen</keyword>
<comment type="subcellular location">
    <subcellularLocation>
        <location evidence="11">Cell membrane</location>
        <topology evidence="11">Peripheral membrane protein</topology>
    </subcellularLocation>
</comment>
<dbReference type="GO" id="GO:0005886">
    <property type="term" value="C:plasma membrane"/>
    <property type="evidence" value="ECO:0007669"/>
    <property type="project" value="UniProtKB-SubCell"/>
</dbReference>
<evidence type="ECO:0000256" key="7">
    <source>
        <dbReference type="ARBA" id="ARBA00023209"/>
    </source>
</evidence>
<dbReference type="GO" id="GO:0006646">
    <property type="term" value="P:phosphatidylethanolamine biosynthetic process"/>
    <property type="evidence" value="ECO:0007669"/>
    <property type="project" value="UniProtKB-UniRule"/>
</dbReference>
<dbReference type="EC" id="4.1.1.65" evidence="11"/>
<dbReference type="GO" id="GO:0004609">
    <property type="term" value="F:phosphatidylserine decarboxylase activity"/>
    <property type="evidence" value="ECO:0007669"/>
    <property type="project" value="UniProtKB-UniRule"/>
</dbReference>
<keyword evidence="7 11" id="KW-0594">Phospholipid biosynthesis</keyword>
<feature type="modified residue" description="Pyruvic acid (Ser); by autocatalysis" evidence="11">
    <location>
        <position position="190"/>
    </location>
</feature>
<evidence type="ECO:0000256" key="5">
    <source>
        <dbReference type="ARBA" id="ARBA00023136"/>
    </source>
</evidence>
<feature type="chain" id="PRO_5023383513" description="Phosphatidylserine decarboxylase alpha chain" evidence="11">
    <location>
        <begin position="190"/>
        <end position="229"/>
    </location>
</feature>
<name>A0A3N0GQ35_9ACTN</name>
<comment type="PTM">
    <text evidence="11">Is synthesized initially as an inactive proenzyme. Formation of the active enzyme involves a self-maturation process in which the active site pyruvoyl group is generated from an internal serine residue via an autocatalytic post-translational modification. Two non-identical subunits are generated from the proenzyme in this reaction, and the pyruvate is formed at the N-terminus of the alpha chain, which is derived from the carboxyl end of the proenzyme. The post-translation cleavage follows an unusual pathway, termed non-hydrolytic serinolysis, in which the side chain hydroxyl group of the serine supplies its oxygen atom to form the C-terminus of the beta chain, while the remainder of the serine residue undergoes an oxidative deamination to produce ammonia and the pyruvoyl prosthetic group on the alpha chain.</text>
</comment>
<keyword evidence="10 11" id="KW-0670">Pyruvate</keyword>
<evidence type="ECO:0000256" key="10">
    <source>
        <dbReference type="ARBA" id="ARBA00023317"/>
    </source>
</evidence>
<dbReference type="InterPro" id="IPR003817">
    <property type="entry name" value="PS_Dcarbxylase"/>
</dbReference>
<evidence type="ECO:0000256" key="1">
    <source>
        <dbReference type="ARBA" id="ARBA00022475"/>
    </source>
</evidence>
<keyword evidence="2 11" id="KW-0444">Lipid biosynthesis</keyword>
<dbReference type="UniPathway" id="UPA00558">
    <property type="reaction ID" value="UER00616"/>
</dbReference>
<comment type="caution">
    <text evidence="12">The sequence shown here is derived from an EMBL/GenBank/DDBJ whole genome shotgun (WGS) entry which is preliminary data.</text>
</comment>
<comment type="similarity">
    <text evidence="11">Belongs to the phosphatidylserine decarboxylase family. PSD-A subfamily.</text>
</comment>
<proteinExistence type="inferred from homology"/>
<dbReference type="Pfam" id="PF02666">
    <property type="entry name" value="PS_Dcarbxylase"/>
    <property type="match status" value="1"/>
</dbReference>
<evidence type="ECO:0000256" key="2">
    <source>
        <dbReference type="ARBA" id="ARBA00022516"/>
    </source>
</evidence>
<evidence type="ECO:0000256" key="4">
    <source>
        <dbReference type="ARBA" id="ARBA00023098"/>
    </source>
</evidence>
<comment type="subunit">
    <text evidence="11">Heterodimer of a large membrane-associated beta subunit and a small pyruvoyl-containing alpha subunit.</text>
</comment>
<dbReference type="OrthoDB" id="9790893at2"/>
<dbReference type="RefSeq" id="WP_123223628.1">
    <property type="nucleotide sequence ID" value="NZ_RJSF01000040.1"/>
</dbReference>
<dbReference type="EMBL" id="RJSF01000040">
    <property type="protein sequence ID" value="RNM14220.1"/>
    <property type="molecule type" value="Genomic_DNA"/>
</dbReference>
<dbReference type="AlphaFoldDB" id="A0A3N0GQ35"/>
<evidence type="ECO:0000256" key="3">
    <source>
        <dbReference type="ARBA" id="ARBA00022793"/>
    </source>
</evidence>
<keyword evidence="13" id="KW-1185">Reference proteome</keyword>
<sequence>MATTIDREAWPAAAVGSAPALLAAALGRRRAAAALLALPVGIVAFFRDPDRRIDATPVDEDTVVAPADGKVMHAGPGQPGVAPPATAQGEWQQVSIFLSVFDVHINRAPYGGRITDVTYRPGKWLAAYKFESATENERSDITVEREVGGRTRVVVFRQIVGAVARRVVTRVRPGDDVATGERIGLMKFGSRMDVFVPPDVELTVARGDRTVAGETVLGRWRAPRETDGA</sequence>
<dbReference type="HAMAP" id="MF_00664">
    <property type="entry name" value="PS_decarb_PSD_A"/>
    <property type="match status" value="1"/>
</dbReference>
<organism evidence="12 13">
    <name type="scientific">Nocardioides pocheonensis</name>
    <dbReference type="NCBI Taxonomy" id="661485"/>
    <lineage>
        <taxon>Bacteria</taxon>
        <taxon>Bacillati</taxon>
        <taxon>Actinomycetota</taxon>
        <taxon>Actinomycetes</taxon>
        <taxon>Propionibacteriales</taxon>
        <taxon>Nocardioidaceae</taxon>
        <taxon>Nocardioides</taxon>
    </lineage>
</organism>
<dbReference type="PANTHER" id="PTHR35809:SF1">
    <property type="entry name" value="ARCHAETIDYLSERINE DECARBOXYLASE PROENZYME-RELATED"/>
    <property type="match status" value="1"/>
</dbReference>
<feature type="site" description="Cleavage (non-hydrolytic); by autocatalysis" evidence="11">
    <location>
        <begin position="189"/>
        <end position="190"/>
    </location>
</feature>
<protein>
    <recommendedName>
        <fullName evidence="11">Phosphatidylserine decarboxylase proenzyme</fullName>
        <ecNumber evidence="11">4.1.1.65</ecNumber>
    </recommendedName>
    <component>
        <recommendedName>
            <fullName evidence="11">Phosphatidylserine decarboxylase alpha chain</fullName>
        </recommendedName>
    </component>
    <component>
        <recommendedName>
            <fullName evidence="11">Phosphatidylserine decarboxylase beta chain</fullName>
        </recommendedName>
    </component>
</protein>
<accession>A0A3N0GQ35</accession>
<comment type="pathway">
    <text evidence="11">Phospholipid metabolism; phosphatidylethanolamine biosynthesis; phosphatidylethanolamine from CDP-diacylglycerol: step 2/2.</text>
</comment>
<keyword evidence="8 11" id="KW-0456">Lyase</keyword>
<dbReference type="PANTHER" id="PTHR35809">
    <property type="entry name" value="ARCHAETIDYLSERINE DECARBOXYLASE PROENZYME-RELATED"/>
    <property type="match status" value="1"/>
</dbReference>
<keyword evidence="9 11" id="KW-1208">Phospholipid metabolism</keyword>
<keyword evidence="5 11" id="KW-0472">Membrane</keyword>
<keyword evidence="4 11" id="KW-0443">Lipid metabolism</keyword>
<comment type="catalytic activity">
    <reaction evidence="11">
        <text>a 1,2-diacyl-sn-glycero-3-phospho-L-serine + H(+) = a 1,2-diacyl-sn-glycero-3-phosphoethanolamine + CO2</text>
        <dbReference type="Rhea" id="RHEA:20828"/>
        <dbReference type="ChEBI" id="CHEBI:15378"/>
        <dbReference type="ChEBI" id="CHEBI:16526"/>
        <dbReference type="ChEBI" id="CHEBI:57262"/>
        <dbReference type="ChEBI" id="CHEBI:64612"/>
        <dbReference type="EC" id="4.1.1.65"/>
    </reaction>
</comment>
<evidence type="ECO:0000256" key="11">
    <source>
        <dbReference type="HAMAP-Rule" id="MF_00664"/>
    </source>
</evidence>
<keyword evidence="1 11" id="KW-1003">Cell membrane</keyword>